<gene>
    <name evidence="1" type="ORF">BJN45_13955</name>
</gene>
<accession>A0A1R1I0Z9</accession>
<reference evidence="1 2" key="1">
    <citation type="submission" date="2016-10" db="EMBL/GenBank/DDBJ databases">
        <title>Alkaliphiles isolated from bioreactors.</title>
        <authorList>
            <person name="Salah Z."/>
            <person name="Rout S.P."/>
            <person name="Humphreys P.N."/>
        </authorList>
    </citation>
    <scope>NUCLEOTIDE SEQUENCE [LARGE SCALE GENOMIC DNA]</scope>
    <source>
        <strain evidence="1 2">ZS02</strain>
    </source>
</reference>
<dbReference type="Proteomes" id="UP000187526">
    <property type="component" value="Unassembled WGS sequence"/>
</dbReference>
<keyword evidence="2" id="KW-1185">Reference proteome</keyword>
<proteinExistence type="predicted"/>
<dbReference type="RefSeq" id="WP_076096284.1">
    <property type="nucleotide sequence ID" value="NZ_MTHD01000005.1"/>
</dbReference>
<organism evidence="1 2">
    <name type="scientific">Azonexus hydrophilus</name>
    <dbReference type="NCBI Taxonomy" id="418702"/>
    <lineage>
        <taxon>Bacteria</taxon>
        <taxon>Pseudomonadati</taxon>
        <taxon>Pseudomonadota</taxon>
        <taxon>Betaproteobacteria</taxon>
        <taxon>Rhodocyclales</taxon>
        <taxon>Azonexaceae</taxon>
        <taxon>Azonexus</taxon>
    </lineage>
</organism>
<dbReference type="SUPFAM" id="SSF53850">
    <property type="entry name" value="Periplasmic binding protein-like II"/>
    <property type="match status" value="1"/>
</dbReference>
<dbReference type="OrthoDB" id="5318791at2"/>
<dbReference type="STRING" id="418702.BJN45_13955"/>
<dbReference type="Pfam" id="PF12974">
    <property type="entry name" value="Phosphonate-bd"/>
    <property type="match status" value="1"/>
</dbReference>
<evidence type="ECO:0000313" key="1">
    <source>
        <dbReference type="EMBL" id="OMG52407.1"/>
    </source>
</evidence>
<name>A0A1R1I0Z9_9RHOO</name>
<dbReference type="PANTHER" id="PTHR35841">
    <property type="entry name" value="PHOSPHONATES-BINDING PERIPLASMIC PROTEIN"/>
    <property type="match status" value="1"/>
</dbReference>
<dbReference type="Gene3D" id="3.40.190.10">
    <property type="entry name" value="Periplasmic binding protein-like II"/>
    <property type="match status" value="2"/>
</dbReference>
<protein>
    <recommendedName>
        <fullName evidence="3">ABC transporter substrate-binding protein</fullName>
    </recommendedName>
</protein>
<sequence>MTLDRREFLKLATLLSSGYATLAGASVTPLRFGVVPYLTARRLATLYEPVRFFFERELGRPVHFSSAPDYAAHLERLRAHQYDLVADSLPLARLAQRELGYVPLARTRAALQPVLAIARNSPIGRLEDLRGKSIVVSDRIAALTVVGLRFLRDNGLQPNKDINVQVAGSHANAIQRILSGEAAAAVVSRTTLKQIEPALASQVKVMLDLPPALSAVVYTASPALAALSNGIAGKLIEFANTDSTGQAFIESLGHQALLPVGREMLQVDPLVVEFYRQFNLAE</sequence>
<evidence type="ECO:0008006" key="3">
    <source>
        <dbReference type="Google" id="ProtNLM"/>
    </source>
</evidence>
<comment type="caution">
    <text evidence="1">The sequence shown here is derived from an EMBL/GenBank/DDBJ whole genome shotgun (WGS) entry which is preliminary data.</text>
</comment>
<dbReference type="AlphaFoldDB" id="A0A1R1I0Z9"/>
<evidence type="ECO:0000313" key="2">
    <source>
        <dbReference type="Proteomes" id="UP000187526"/>
    </source>
</evidence>
<dbReference type="PANTHER" id="PTHR35841:SF1">
    <property type="entry name" value="PHOSPHONATES-BINDING PERIPLASMIC PROTEIN"/>
    <property type="match status" value="1"/>
</dbReference>
<dbReference type="PROSITE" id="PS51318">
    <property type="entry name" value="TAT"/>
    <property type="match status" value="1"/>
</dbReference>
<dbReference type="EMBL" id="MTHD01000005">
    <property type="protein sequence ID" value="OMG52407.1"/>
    <property type="molecule type" value="Genomic_DNA"/>
</dbReference>
<dbReference type="InterPro" id="IPR006311">
    <property type="entry name" value="TAT_signal"/>
</dbReference>